<dbReference type="AlphaFoldDB" id="A0A016XGQ6"/>
<comment type="caution">
    <text evidence="3">The sequence shown here is derived from an EMBL/GenBank/DDBJ whole genome shotgun (WGS) entry which is preliminary data.</text>
</comment>
<accession>A0A016XGQ6</accession>
<protein>
    <submittedName>
        <fullName evidence="3">NAD-dependent dehydratase</fullName>
    </submittedName>
</protein>
<dbReference type="PANTHER" id="PTHR48079">
    <property type="entry name" value="PROTEIN YEEZ"/>
    <property type="match status" value="1"/>
</dbReference>
<feature type="compositionally biased region" description="Basic residues" evidence="1">
    <location>
        <begin position="1"/>
        <end position="10"/>
    </location>
</feature>
<dbReference type="Gene3D" id="3.40.50.720">
    <property type="entry name" value="NAD(P)-binding Rossmann-like Domain"/>
    <property type="match status" value="1"/>
</dbReference>
<dbReference type="Pfam" id="PF01370">
    <property type="entry name" value="Epimerase"/>
    <property type="match status" value="1"/>
</dbReference>
<dbReference type="InterPro" id="IPR036291">
    <property type="entry name" value="NAD(P)-bd_dom_sf"/>
</dbReference>
<dbReference type="GO" id="GO:0004029">
    <property type="term" value="F:aldehyde dehydrogenase (NAD+) activity"/>
    <property type="evidence" value="ECO:0007669"/>
    <property type="project" value="TreeGrafter"/>
</dbReference>
<feature type="compositionally biased region" description="Pro residues" evidence="1">
    <location>
        <begin position="11"/>
        <end position="25"/>
    </location>
</feature>
<name>A0A016XGQ6_9BURK</name>
<dbReference type="OrthoDB" id="9808276at2"/>
<feature type="region of interest" description="Disordered" evidence="1">
    <location>
        <begin position="1"/>
        <end position="25"/>
    </location>
</feature>
<dbReference type="InterPro" id="IPR051783">
    <property type="entry name" value="NAD(P)-dependent_oxidoreduct"/>
</dbReference>
<dbReference type="RefSeq" id="WP_035606079.1">
    <property type="nucleotide sequence ID" value="NZ_JEMG01000001.1"/>
</dbReference>
<dbReference type="PANTHER" id="PTHR48079:SF6">
    <property type="entry name" value="NAD(P)-BINDING DOMAIN-CONTAINING PROTEIN-RELATED"/>
    <property type="match status" value="1"/>
</dbReference>
<dbReference type="InterPro" id="IPR001509">
    <property type="entry name" value="Epimerase_deHydtase"/>
</dbReference>
<reference evidence="3 4" key="1">
    <citation type="submission" date="2014-02" db="EMBL/GenBank/DDBJ databases">
        <title>Draft Genome of Hylemonella gracilis isolated from the Niagara River.</title>
        <authorList>
            <person name="Pawlowski D.R."/>
            <person name="Koudelka G.B."/>
        </authorList>
    </citation>
    <scope>NUCLEOTIDE SEQUENCE [LARGE SCALE GENOMIC DNA]</scope>
    <source>
        <strain evidence="3 4">Niagara R</strain>
    </source>
</reference>
<dbReference type="GO" id="GO:0005737">
    <property type="term" value="C:cytoplasm"/>
    <property type="evidence" value="ECO:0007669"/>
    <property type="project" value="TreeGrafter"/>
</dbReference>
<evidence type="ECO:0000256" key="1">
    <source>
        <dbReference type="SAM" id="MobiDB-lite"/>
    </source>
</evidence>
<organism evidence="3 4">
    <name type="scientific">Hylemonella gracilis str. Niagara R</name>
    <dbReference type="NCBI Taxonomy" id="1458275"/>
    <lineage>
        <taxon>Bacteria</taxon>
        <taxon>Pseudomonadati</taxon>
        <taxon>Pseudomonadota</taxon>
        <taxon>Betaproteobacteria</taxon>
        <taxon>Burkholderiales</taxon>
        <taxon>Comamonadaceae</taxon>
        <taxon>Hylemonella</taxon>
    </lineage>
</organism>
<dbReference type="SUPFAM" id="SSF51735">
    <property type="entry name" value="NAD(P)-binding Rossmann-fold domains"/>
    <property type="match status" value="1"/>
</dbReference>
<dbReference type="EMBL" id="JEMG01000001">
    <property type="protein sequence ID" value="EYC50757.1"/>
    <property type="molecule type" value="Genomic_DNA"/>
</dbReference>
<evidence type="ECO:0000313" key="4">
    <source>
        <dbReference type="Proteomes" id="UP000023268"/>
    </source>
</evidence>
<dbReference type="Proteomes" id="UP000023268">
    <property type="component" value="Unassembled WGS sequence"/>
</dbReference>
<evidence type="ECO:0000313" key="3">
    <source>
        <dbReference type="EMBL" id="EYC50757.1"/>
    </source>
</evidence>
<evidence type="ECO:0000259" key="2">
    <source>
        <dbReference type="Pfam" id="PF01370"/>
    </source>
</evidence>
<gene>
    <name evidence="3" type="ORF">AZ34_06535</name>
</gene>
<proteinExistence type="predicted"/>
<dbReference type="STRING" id="1458275.AZ34_06535"/>
<sequence length="329" mass="35714">MILPAPRRRPGPPLPRSGRPAPRPALPMRFKRTRLLIVGCGDVGLRTVGALPARVRVLALSSSPARYPELRARGITPLAGNLDQPASLRRLAGLARHVLHLAPPPGQGEGDPRTRALLRALARGRAGAGHGFGTTLVYGSTSGVYGDCAGALIDETRTPRPMTARARRRVAAEQALRAQGRQPALAPGGGLRACILRIPGIYAPDRPGGTPRERLLAGTPTLRAEDDVYTSHIHADDLARACIAALWRGRPQRVYHASDDSRMKLGDYLDLAAQRYGLPRAPRLTRAQAEQALTPERMSFLRESRQLDNRRLKQELHLALRHPTVAQGL</sequence>
<feature type="domain" description="NAD-dependent epimerase/dehydratase" evidence="2">
    <location>
        <begin position="41"/>
        <end position="255"/>
    </location>
</feature>
<dbReference type="eggNOG" id="COG0451">
    <property type="taxonomic scope" value="Bacteria"/>
</dbReference>